<protein>
    <submittedName>
        <fullName evidence="2">Uncharacterized protein</fullName>
    </submittedName>
</protein>
<keyword evidence="1" id="KW-1133">Transmembrane helix</keyword>
<proteinExistence type="predicted"/>
<evidence type="ECO:0000313" key="3">
    <source>
        <dbReference type="Proteomes" id="UP001381693"/>
    </source>
</evidence>
<keyword evidence="3" id="KW-1185">Reference proteome</keyword>
<accession>A0AAN8X3A3</accession>
<keyword evidence="1" id="KW-0472">Membrane</keyword>
<dbReference type="Proteomes" id="UP001381693">
    <property type="component" value="Unassembled WGS sequence"/>
</dbReference>
<sequence length="129" mass="14625">MLLPWLADIILIILLDLISVGYIVYQEHMNMNPVVALIYTIDFFVLVLNVYSVMCVISQYQEYLAGRGTARDDGNRSPPSIRYCRQSTMNSGLESTRRTVTFLEQGFTTNGFSPAHNTQLSRVNSLINK</sequence>
<gene>
    <name evidence="2" type="ORF">SK128_004807</name>
</gene>
<keyword evidence="1" id="KW-0812">Transmembrane</keyword>
<evidence type="ECO:0000313" key="2">
    <source>
        <dbReference type="EMBL" id="KAK7075401.1"/>
    </source>
</evidence>
<feature type="transmembrane region" description="Helical" evidence="1">
    <location>
        <begin position="5"/>
        <end position="25"/>
    </location>
</feature>
<dbReference type="EMBL" id="JAXCGZ010010857">
    <property type="protein sequence ID" value="KAK7075401.1"/>
    <property type="molecule type" value="Genomic_DNA"/>
</dbReference>
<organism evidence="2 3">
    <name type="scientific">Halocaridina rubra</name>
    <name type="common">Hawaiian red shrimp</name>
    <dbReference type="NCBI Taxonomy" id="373956"/>
    <lineage>
        <taxon>Eukaryota</taxon>
        <taxon>Metazoa</taxon>
        <taxon>Ecdysozoa</taxon>
        <taxon>Arthropoda</taxon>
        <taxon>Crustacea</taxon>
        <taxon>Multicrustacea</taxon>
        <taxon>Malacostraca</taxon>
        <taxon>Eumalacostraca</taxon>
        <taxon>Eucarida</taxon>
        <taxon>Decapoda</taxon>
        <taxon>Pleocyemata</taxon>
        <taxon>Caridea</taxon>
        <taxon>Atyoidea</taxon>
        <taxon>Atyidae</taxon>
        <taxon>Halocaridina</taxon>
    </lineage>
</organism>
<feature type="non-terminal residue" evidence="2">
    <location>
        <position position="129"/>
    </location>
</feature>
<reference evidence="2 3" key="1">
    <citation type="submission" date="2023-11" db="EMBL/GenBank/DDBJ databases">
        <title>Halocaridina rubra genome assembly.</title>
        <authorList>
            <person name="Smith C."/>
        </authorList>
    </citation>
    <scope>NUCLEOTIDE SEQUENCE [LARGE SCALE GENOMIC DNA]</scope>
    <source>
        <strain evidence="2">EP-1</strain>
        <tissue evidence="2">Whole</tissue>
    </source>
</reference>
<name>A0AAN8X3A3_HALRR</name>
<comment type="caution">
    <text evidence="2">The sequence shown here is derived from an EMBL/GenBank/DDBJ whole genome shotgun (WGS) entry which is preliminary data.</text>
</comment>
<dbReference type="PANTHER" id="PTHR36694">
    <property type="entry name" value="PASIFLORA 1, ISOFORM A-RELATED"/>
    <property type="match status" value="1"/>
</dbReference>
<dbReference type="PANTHER" id="PTHR36694:SF11">
    <property type="entry name" value="LP21121P-RELATED"/>
    <property type="match status" value="1"/>
</dbReference>
<dbReference type="AlphaFoldDB" id="A0AAN8X3A3"/>
<feature type="transmembrane region" description="Helical" evidence="1">
    <location>
        <begin position="37"/>
        <end position="57"/>
    </location>
</feature>
<evidence type="ECO:0000256" key="1">
    <source>
        <dbReference type="SAM" id="Phobius"/>
    </source>
</evidence>